<dbReference type="PANTHER" id="PTHR31964">
    <property type="entry name" value="ADENINE NUCLEOTIDE ALPHA HYDROLASES-LIKE SUPERFAMILY PROTEIN"/>
    <property type="match status" value="1"/>
</dbReference>
<sequence>MSVVVGVAPGHCSHSAVSLAALLARSSELPLVVVSVNSAGWPPQRPISGVDGEYQRFVREQAETALDEARALVPQDVEASYVVHDASSARRGLLEACEQAGAQRLVVGAKDAGSEDEVVLGSVATGLLQSAHLPVVVAPHGFEAAPGAKLERVTAAYSGSETSAELVLGAAAIAAEAGEGIRIASFHTRPRGFLTAGVGSDAENEIIADWEAQIREDAGAILDSIEQFERQPDSVEVVVGSGDSWHAALRAIPWLDAEVLVVGSSSLGPLARISLGSHAVKIVRNSPVPVVVVPRRAADEYAAQADELLG</sequence>
<comment type="similarity">
    <text evidence="1">Belongs to the universal stress protein A family.</text>
</comment>
<accession>A0A939LTW0</accession>
<evidence type="ECO:0000313" key="3">
    <source>
        <dbReference type="EMBL" id="MBO1804266.1"/>
    </source>
</evidence>
<protein>
    <submittedName>
        <fullName evidence="3">Universal stress protein</fullName>
    </submittedName>
</protein>
<dbReference type="PANTHER" id="PTHR31964:SF113">
    <property type="entry name" value="USPA DOMAIN-CONTAINING PROTEIN"/>
    <property type="match status" value="1"/>
</dbReference>
<dbReference type="PRINTS" id="PR01438">
    <property type="entry name" value="UNVRSLSTRESS"/>
</dbReference>
<evidence type="ECO:0000259" key="2">
    <source>
        <dbReference type="Pfam" id="PF00582"/>
    </source>
</evidence>
<dbReference type="AlphaFoldDB" id="A0A939LTW0"/>
<dbReference type="Gene3D" id="3.40.50.12370">
    <property type="match status" value="2"/>
</dbReference>
<dbReference type="EMBL" id="JAGDYL010000004">
    <property type="protein sequence ID" value="MBO1804266.1"/>
    <property type="molecule type" value="Genomic_DNA"/>
</dbReference>
<dbReference type="RefSeq" id="WP_208044761.1">
    <property type="nucleotide sequence ID" value="NZ_JAGDYL010000004.1"/>
</dbReference>
<proteinExistence type="inferred from homology"/>
<evidence type="ECO:0000313" key="4">
    <source>
        <dbReference type="Proteomes" id="UP000664398"/>
    </source>
</evidence>
<dbReference type="SUPFAM" id="SSF52402">
    <property type="entry name" value="Adenine nucleotide alpha hydrolases-like"/>
    <property type="match status" value="2"/>
</dbReference>
<dbReference type="Pfam" id="PF00582">
    <property type="entry name" value="Usp"/>
    <property type="match status" value="2"/>
</dbReference>
<reference evidence="3" key="1">
    <citation type="submission" date="2021-03" db="EMBL/GenBank/DDBJ databases">
        <title>Leucobacter chromiisoli sp. nov., isolated from chromium-containing soil of chemical plant.</title>
        <authorList>
            <person name="Xu Z."/>
        </authorList>
    </citation>
    <scope>NUCLEOTIDE SEQUENCE</scope>
    <source>
        <strain evidence="3">A2</strain>
    </source>
</reference>
<evidence type="ECO:0000256" key="1">
    <source>
        <dbReference type="ARBA" id="ARBA00008791"/>
    </source>
</evidence>
<dbReference type="Proteomes" id="UP000664398">
    <property type="component" value="Unassembled WGS sequence"/>
</dbReference>
<feature type="domain" description="UspA" evidence="2">
    <location>
        <begin position="151"/>
        <end position="294"/>
    </location>
</feature>
<gene>
    <name evidence="3" type="ORF">J4H91_02895</name>
</gene>
<organism evidence="3 4">
    <name type="scientific">Leucobacter ruminantium</name>
    <dbReference type="NCBI Taxonomy" id="1289170"/>
    <lineage>
        <taxon>Bacteria</taxon>
        <taxon>Bacillati</taxon>
        <taxon>Actinomycetota</taxon>
        <taxon>Actinomycetes</taxon>
        <taxon>Micrococcales</taxon>
        <taxon>Microbacteriaceae</taxon>
        <taxon>Leucobacter</taxon>
    </lineage>
</organism>
<feature type="domain" description="UspA" evidence="2">
    <location>
        <begin position="2"/>
        <end position="138"/>
    </location>
</feature>
<dbReference type="InterPro" id="IPR006015">
    <property type="entry name" value="Universal_stress_UspA"/>
</dbReference>
<dbReference type="InterPro" id="IPR006016">
    <property type="entry name" value="UspA"/>
</dbReference>
<dbReference type="CDD" id="cd00293">
    <property type="entry name" value="USP-like"/>
    <property type="match status" value="1"/>
</dbReference>
<keyword evidence="4" id="KW-1185">Reference proteome</keyword>
<comment type="caution">
    <text evidence="3">The sequence shown here is derived from an EMBL/GenBank/DDBJ whole genome shotgun (WGS) entry which is preliminary data.</text>
</comment>
<name>A0A939LTW0_9MICO</name>